<dbReference type="EMBL" id="CAJOAY010003773">
    <property type="protein sequence ID" value="CAF4039218.1"/>
    <property type="molecule type" value="Genomic_DNA"/>
</dbReference>
<evidence type="ECO:0000313" key="2">
    <source>
        <dbReference type="EMBL" id="CAF4039218.1"/>
    </source>
</evidence>
<dbReference type="Gene3D" id="2.60.120.260">
    <property type="entry name" value="Galactose-binding domain-like"/>
    <property type="match status" value="1"/>
</dbReference>
<sequence>MWPTCSQLVPCNPSNNACDRSDTICVRHPRCHDLPLCYPVSMIDQPVCPPITTFISLDTIDGVVYGVHNTKINQDSQASEPGLLSSHYPTNHSPANACDGATSTKYLHFGWCQSDHWEVYCGLDTGFYLELKRGASLVTGLQICTANDRESRDPLTVSLEGSNQSGSSLTLGSSWNLIYNGPSGLEKDPGRLTCGIMQLMNNSIQYKSYRFLVSSKRGASNSVQYSELKLFGY</sequence>
<dbReference type="OrthoDB" id="10002667at2759"/>
<accession>A0A819QR40</accession>
<dbReference type="Proteomes" id="UP000663881">
    <property type="component" value="Unassembled WGS sequence"/>
</dbReference>
<dbReference type="AlphaFoldDB" id="A0A819QR40"/>
<organism evidence="2 3">
    <name type="scientific">Adineta steineri</name>
    <dbReference type="NCBI Taxonomy" id="433720"/>
    <lineage>
        <taxon>Eukaryota</taxon>
        <taxon>Metazoa</taxon>
        <taxon>Spiralia</taxon>
        <taxon>Gnathifera</taxon>
        <taxon>Rotifera</taxon>
        <taxon>Eurotatoria</taxon>
        <taxon>Bdelloidea</taxon>
        <taxon>Adinetida</taxon>
        <taxon>Adinetidae</taxon>
        <taxon>Adineta</taxon>
    </lineage>
</organism>
<proteinExistence type="predicted"/>
<protein>
    <submittedName>
        <fullName evidence="2">Uncharacterized protein</fullName>
    </submittedName>
</protein>
<reference evidence="2" key="1">
    <citation type="submission" date="2021-02" db="EMBL/GenBank/DDBJ databases">
        <authorList>
            <person name="Nowell W R."/>
        </authorList>
    </citation>
    <scope>NUCLEOTIDE SEQUENCE</scope>
</reference>
<dbReference type="EMBL" id="CAJNON010000021">
    <property type="protein sequence ID" value="CAF0798675.1"/>
    <property type="molecule type" value="Genomic_DNA"/>
</dbReference>
<gene>
    <name evidence="2" type="ORF">OKA104_LOCUS32064</name>
    <name evidence="1" type="ORF">VCS650_LOCUS3893</name>
</gene>
<evidence type="ECO:0000313" key="1">
    <source>
        <dbReference type="EMBL" id="CAF0798675.1"/>
    </source>
</evidence>
<name>A0A819QR40_9BILA</name>
<dbReference type="Proteomes" id="UP000663891">
    <property type="component" value="Unassembled WGS sequence"/>
</dbReference>
<evidence type="ECO:0000313" key="3">
    <source>
        <dbReference type="Proteomes" id="UP000663881"/>
    </source>
</evidence>
<comment type="caution">
    <text evidence="2">The sequence shown here is derived from an EMBL/GenBank/DDBJ whole genome shotgun (WGS) entry which is preliminary data.</text>
</comment>